<evidence type="ECO:0000259" key="3">
    <source>
        <dbReference type="Pfam" id="PF16344"/>
    </source>
</evidence>
<dbReference type="PANTHER" id="PTHR30273">
    <property type="entry name" value="PERIPLASMIC SIGNAL SENSOR AND SIGMA FACTOR ACTIVATOR FECR-RELATED"/>
    <property type="match status" value="1"/>
</dbReference>
<evidence type="ECO:0000313" key="4">
    <source>
        <dbReference type="EMBL" id="ANU64581.1"/>
    </source>
</evidence>
<dbReference type="OrthoDB" id="1117107at2"/>
<evidence type="ECO:0000259" key="2">
    <source>
        <dbReference type="Pfam" id="PF04773"/>
    </source>
</evidence>
<gene>
    <name evidence="4" type="ORF">A4V02_13205</name>
</gene>
<dbReference type="AlphaFoldDB" id="A0A1B1SCN2"/>
<dbReference type="Gene3D" id="2.60.120.1440">
    <property type="match status" value="1"/>
</dbReference>
<keyword evidence="1" id="KW-1133">Transmembrane helix</keyword>
<accession>A0A1B1SCN2</accession>
<protein>
    <recommendedName>
        <fullName evidence="6">DUF4974 domain-containing protein</fullName>
    </recommendedName>
</protein>
<name>A0A1B1SCN2_9BACT</name>
<proteinExistence type="predicted"/>
<evidence type="ECO:0000256" key="1">
    <source>
        <dbReference type="SAM" id="Phobius"/>
    </source>
</evidence>
<dbReference type="Pfam" id="PF16344">
    <property type="entry name" value="FecR_C"/>
    <property type="match status" value="1"/>
</dbReference>
<feature type="transmembrane region" description="Helical" evidence="1">
    <location>
        <begin position="61"/>
        <end position="81"/>
    </location>
</feature>
<dbReference type="GO" id="GO:0016989">
    <property type="term" value="F:sigma factor antagonist activity"/>
    <property type="evidence" value="ECO:0007669"/>
    <property type="project" value="TreeGrafter"/>
</dbReference>
<dbReference type="InterPro" id="IPR006860">
    <property type="entry name" value="FecR"/>
</dbReference>
<dbReference type="PANTHER" id="PTHR30273:SF2">
    <property type="entry name" value="PROTEIN FECR"/>
    <property type="match status" value="1"/>
</dbReference>
<feature type="domain" description="Protein FecR C-terminal" evidence="3">
    <location>
        <begin position="247"/>
        <end position="303"/>
    </location>
</feature>
<dbReference type="STRING" id="1796646.A4V02_13205"/>
<dbReference type="InterPro" id="IPR032508">
    <property type="entry name" value="FecR_C"/>
</dbReference>
<dbReference type="RefSeq" id="WP_068961857.1">
    <property type="nucleotide sequence ID" value="NZ_CAJTAP010000027.1"/>
</dbReference>
<sequence>MNSNNDIENTRKVSARKWDELLDRYFSSVILPKVDTERVMTLTRLKILHERMSRSRSMWRMISLCSVAACFAIVVAMTVAYREEKGVAASSVILADGTASDDTGLDDYNELNVPAGQRMTLMLADGTRLMANSRSQVRYPSRFDGDTRRIWASGEVYLEVAKDADRPFVMSGDGFDVTVLGTTFCVSSYHPGKASIVLVEGSVAVTTDTHECIRMRPSQKVDIAEGSVDGISVVDTSFYTCWTKGAIMLKDQTLGEVAERLSIYYDVDIETDPTLYNRRLYGHLDLKEDIGEVLSVLCSTISMDADKASDDSRRYRLTAR</sequence>
<dbReference type="GeneID" id="65537834"/>
<evidence type="ECO:0000313" key="5">
    <source>
        <dbReference type="Proteomes" id="UP000186351"/>
    </source>
</evidence>
<reference evidence="5" key="1">
    <citation type="submission" date="2016-04" db="EMBL/GenBank/DDBJ databases">
        <title>Complete Genome Sequences of Twelve Strains of a Stable Defined Moderately Diverse Mouse Microbiota 2 (sDMDMm2).</title>
        <authorList>
            <person name="Uchimura Y."/>
            <person name="Wyss M."/>
            <person name="Brugiroux S."/>
            <person name="Limenitakis J.P."/>
            <person name="Stecher B."/>
            <person name="McCoy K.D."/>
            <person name="Macpherson A.J."/>
        </authorList>
    </citation>
    <scope>NUCLEOTIDE SEQUENCE [LARGE SCALE GENOMIC DNA]</scope>
    <source>
        <strain evidence="5">YL27</strain>
    </source>
</reference>
<dbReference type="InterPro" id="IPR012373">
    <property type="entry name" value="Ferrdict_sens_TM"/>
</dbReference>
<dbReference type="Proteomes" id="UP000186351">
    <property type="component" value="Chromosome"/>
</dbReference>
<dbReference type="EMBL" id="CP015402">
    <property type="protein sequence ID" value="ANU64581.1"/>
    <property type="molecule type" value="Genomic_DNA"/>
</dbReference>
<dbReference type="KEGG" id="pary:A4V02_13205"/>
<keyword evidence="5" id="KW-1185">Reference proteome</keyword>
<dbReference type="Pfam" id="PF04773">
    <property type="entry name" value="FecR"/>
    <property type="match status" value="1"/>
</dbReference>
<organism evidence="4 5">
    <name type="scientific">Muribaculum intestinale</name>
    <dbReference type="NCBI Taxonomy" id="1796646"/>
    <lineage>
        <taxon>Bacteria</taxon>
        <taxon>Pseudomonadati</taxon>
        <taxon>Bacteroidota</taxon>
        <taxon>Bacteroidia</taxon>
        <taxon>Bacteroidales</taxon>
        <taxon>Muribaculaceae</taxon>
        <taxon>Muribaculum</taxon>
    </lineage>
</organism>
<feature type="domain" description="FecR protein" evidence="2">
    <location>
        <begin position="111"/>
        <end position="203"/>
    </location>
</feature>
<evidence type="ECO:0008006" key="6">
    <source>
        <dbReference type="Google" id="ProtNLM"/>
    </source>
</evidence>
<dbReference type="Gene3D" id="3.55.50.30">
    <property type="match status" value="1"/>
</dbReference>
<keyword evidence="1" id="KW-0472">Membrane</keyword>
<keyword evidence="1" id="KW-0812">Transmembrane</keyword>
<dbReference type="PIRSF" id="PIRSF018266">
    <property type="entry name" value="FecR"/>
    <property type="match status" value="1"/>
</dbReference>
<accession>A0A1Z2XFU1</accession>